<dbReference type="Pfam" id="PF13306">
    <property type="entry name" value="LRR_5"/>
    <property type="match status" value="1"/>
</dbReference>
<evidence type="ECO:0008006" key="3">
    <source>
        <dbReference type="Google" id="ProtNLM"/>
    </source>
</evidence>
<accession>A0A378HYE1</accession>
<evidence type="ECO:0000313" key="2">
    <source>
        <dbReference type="Proteomes" id="UP000254968"/>
    </source>
</evidence>
<sequence length="345" mass="37808">MKLSDDSKTLLKVNENDIIDGSYQIPAGVTTIGFAAFAECRSLKTIVLPAGIKVIADQAFFGCGGLKTIALPAGIKAIGDWAFSECRSLQTITLPAGIKSIGIGVFDNCSSLQRVALTAGITAITIGAFKGCRSLQTITLPVGIKAIGAGAFSECISLQTIALPAGVKRIGHGIFKGCKKLTYIIIDSNDQAELERTAASLREKFKSKVVSKSLYTEVFRIQDKQLARILFSPKTNPIYRFFHVDTRHVTKVNVENEEQQTIKKSRSTLPEEMFCHINIQAADANLYYQKAKVLIEREPWPKTLEELQKYKARLINIVSKCIKQAERFNAAPEETQTASPATSFN</sequence>
<protein>
    <recommendedName>
        <fullName evidence="3">Bacterial surface protein 26-residue repeat</fullName>
    </recommendedName>
</protein>
<name>A0A378HYE1_9GAMM</name>
<proteinExistence type="predicted"/>
<gene>
    <name evidence="1" type="ORF">NCTC13315_00430</name>
</gene>
<evidence type="ECO:0000313" key="1">
    <source>
        <dbReference type="EMBL" id="STX27909.1"/>
    </source>
</evidence>
<dbReference type="PANTHER" id="PTHR45661:SF3">
    <property type="entry name" value="IG-LIKE DOMAIN-CONTAINING PROTEIN"/>
    <property type="match status" value="1"/>
</dbReference>
<keyword evidence="2" id="KW-1185">Reference proteome</keyword>
<dbReference type="SUPFAM" id="SSF52058">
    <property type="entry name" value="L domain-like"/>
    <property type="match status" value="1"/>
</dbReference>
<organism evidence="1 2">
    <name type="scientific">Legionella beliardensis</name>
    <dbReference type="NCBI Taxonomy" id="91822"/>
    <lineage>
        <taxon>Bacteria</taxon>
        <taxon>Pseudomonadati</taxon>
        <taxon>Pseudomonadota</taxon>
        <taxon>Gammaproteobacteria</taxon>
        <taxon>Legionellales</taxon>
        <taxon>Legionellaceae</taxon>
        <taxon>Legionella</taxon>
    </lineage>
</organism>
<dbReference type="InterPro" id="IPR032675">
    <property type="entry name" value="LRR_dom_sf"/>
</dbReference>
<dbReference type="PANTHER" id="PTHR45661">
    <property type="entry name" value="SURFACE ANTIGEN"/>
    <property type="match status" value="1"/>
</dbReference>
<dbReference type="InterPro" id="IPR053139">
    <property type="entry name" value="Surface_bspA-like"/>
</dbReference>
<dbReference type="OrthoDB" id="5654383at2"/>
<dbReference type="Gene3D" id="3.80.10.10">
    <property type="entry name" value="Ribonuclease Inhibitor"/>
    <property type="match status" value="2"/>
</dbReference>
<dbReference type="RefSeq" id="WP_160149821.1">
    <property type="nucleotide sequence ID" value="NZ_CAAAHO010000006.1"/>
</dbReference>
<dbReference type="AlphaFoldDB" id="A0A378HYE1"/>
<dbReference type="EMBL" id="UGNV01000001">
    <property type="protein sequence ID" value="STX27909.1"/>
    <property type="molecule type" value="Genomic_DNA"/>
</dbReference>
<dbReference type="Proteomes" id="UP000254968">
    <property type="component" value="Unassembled WGS sequence"/>
</dbReference>
<dbReference type="InterPro" id="IPR026906">
    <property type="entry name" value="LRR_5"/>
</dbReference>
<reference evidence="1 2" key="1">
    <citation type="submission" date="2018-06" db="EMBL/GenBank/DDBJ databases">
        <authorList>
            <consortium name="Pathogen Informatics"/>
            <person name="Doyle S."/>
        </authorList>
    </citation>
    <scope>NUCLEOTIDE SEQUENCE [LARGE SCALE GENOMIC DNA]</scope>
    <source>
        <strain evidence="1 2">NCTC13315</strain>
    </source>
</reference>